<dbReference type="Gene3D" id="2.60.200.30">
    <property type="entry name" value="Probable inorganic polyphosphate/atp-NAD kinase, domain 2"/>
    <property type="match status" value="1"/>
</dbReference>
<dbReference type="Proteomes" id="UP000602647">
    <property type="component" value="Unassembled WGS sequence"/>
</dbReference>
<evidence type="ECO:0000313" key="8">
    <source>
        <dbReference type="Proteomes" id="UP000602647"/>
    </source>
</evidence>
<comment type="caution">
    <text evidence="6">Lacks conserved residue(s) required for the propagation of feature annotation.</text>
</comment>
<proteinExistence type="inferred from homology"/>
<protein>
    <recommendedName>
        <fullName evidence="6">NAD kinase</fullName>
        <ecNumber evidence="6">2.7.1.23</ecNumber>
    </recommendedName>
    <alternativeName>
        <fullName evidence="6">ATP-dependent NAD kinase</fullName>
    </alternativeName>
</protein>
<evidence type="ECO:0000256" key="6">
    <source>
        <dbReference type="HAMAP-Rule" id="MF_00361"/>
    </source>
</evidence>
<keyword evidence="2 6" id="KW-0418">Kinase</keyword>
<dbReference type="GO" id="GO:0019674">
    <property type="term" value="P:NAD+ metabolic process"/>
    <property type="evidence" value="ECO:0007669"/>
    <property type="project" value="InterPro"/>
</dbReference>
<dbReference type="GO" id="GO:0003951">
    <property type="term" value="F:NAD+ kinase activity"/>
    <property type="evidence" value="ECO:0007669"/>
    <property type="project" value="UniProtKB-UniRule"/>
</dbReference>
<dbReference type="EC" id="2.7.1.23" evidence="6"/>
<reference evidence="7" key="1">
    <citation type="submission" date="2020-08" db="EMBL/GenBank/DDBJ databases">
        <title>Genome public.</title>
        <authorList>
            <person name="Liu C."/>
            <person name="Sun Q."/>
        </authorList>
    </citation>
    <scope>NUCLEOTIDE SEQUENCE</scope>
    <source>
        <strain evidence="7">BX12</strain>
    </source>
</reference>
<feature type="binding site" evidence="6">
    <location>
        <begin position="126"/>
        <end position="127"/>
    </location>
    <ligand>
        <name>NAD(+)</name>
        <dbReference type="ChEBI" id="CHEBI:57540"/>
    </ligand>
</feature>
<evidence type="ECO:0000256" key="1">
    <source>
        <dbReference type="ARBA" id="ARBA00022679"/>
    </source>
</evidence>
<evidence type="ECO:0000256" key="3">
    <source>
        <dbReference type="ARBA" id="ARBA00022857"/>
    </source>
</evidence>
<dbReference type="RefSeq" id="WP_187303789.1">
    <property type="nucleotide sequence ID" value="NZ_CBCTON010000003.1"/>
</dbReference>
<dbReference type="Gene3D" id="3.40.50.10330">
    <property type="entry name" value="Probable inorganic polyphosphate/atp-NAD kinase, domain 1"/>
    <property type="match status" value="1"/>
</dbReference>
<feature type="binding site" evidence="6">
    <location>
        <position position="155"/>
    </location>
    <ligand>
        <name>NAD(+)</name>
        <dbReference type="ChEBI" id="CHEBI:57540"/>
    </ligand>
</feature>
<comment type="subcellular location">
    <subcellularLocation>
        <location evidence="6">Cytoplasm</location>
    </subcellularLocation>
</comment>
<accession>A0A923NMJ1</accession>
<keyword evidence="8" id="KW-1185">Reference proteome</keyword>
<keyword evidence="6" id="KW-0963">Cytoplasm</keyword>
<dbReference type="InterPro" id="IPR017438">
    <property type="entry name" value="ATP-NAD_kinase_N"/>
</dbReference>
<keyword evidence="3 6" id="KW-0521">NADP</keyword>
<evidence type="ECO:0000256" key="4">
    <source>
        <dbReference type="ARBA" id="ARBA00023027"/>
    </source>
</evidence>
<dbReference type="GO" id="GO:0006741">
    <property type="term" value="P:NADP+ biosynthetic process"/>
    <property type="evidence" value="ECO:0007669"/>
    <property type="project" value="UniProtKB-UniRule"/>
</dbReference>
<gene>
    <name evidence="6" type="primary">nadK</name>
    <name evidence="7" type="ORF">H9L42_12755</name>
</gene>
<dbReference type="Pfam" id="PF20143">
    <property type="entry name" value="NAD_kinase_C"/>
    <property type="match status" value="1"/>
</dbReference>
<comment type="cofactor">
    <cofactor evidence="6">
        <name>a divalent metal cation</name>
        <dbReference type="ChEBI" id="CHEBI:60240"/>
    </cofactor>
</comment>
<evidence type="ECO:0000256" key="2">
    <source>
        <dbReference type="ARBA" id="ARBA00022777"/>
    </source>
</evidence>
<feature type="binding site" evidence="6">
    <location>
        <begin position="49"/>
        <end position="50"/>
    </location>
    <ligand>
        <name>NAD(+)</name>
        <dbReference type="ChEBI" id="CHEBI:57540"/>
    </ligand>
</feature>
<dbReference type="InterPro" id="IPR002504">
    <property type="entry name" value="NADK"/>
</dbReference>
<feature type="binding site" evidence="6">
    <location>
        <begin position="166"/>
        <end position="171"/>
    </location>
    <ligand>
        <name>NAD(+)</name>
        <dbReference type="ChEBI" id="CHEBI:57540"/>
    </ligand>
</feature>
<name>A0A923NMJ1_9FIRM</name>
<keyword evidence="6" id="KW-0067">ATP-binding</keyword>
<dbReference type="EMBL" id="JACRYT010000017">
    <property type="protein sequence ID" value="MBC6680691.1"/>
    <property type="molecule type" value="Genomic_DNA"/>
</dbReference>
<feature type="binding site" evidence="6">
    <location>
        <position position="54"/>
    </location>
    <ligand>
        <name>NAD(+)</name>
        <dbReference type="ChEBI" id="CHEBI:57540"/>
    </ligand>
</feature>
<dbReference type="AlphaFoldDB" id="A0A923NMJ1"/>
<comment type="catalytic activity">
    <reaction evidence="5 6">
        <text>NAD(+) + ATP = ADP + NADP(+) + H(+)</text>
        <dbReference type="Rhea" id="RHEA:18629"/>
        <dbReference type="ChEBI" id="CHEBI:15378"/>
        <dbReference type="ChEBI" id="CHEBI:30616"/>
        <dbReference type="ChEBI" id="CHEBI:57540"/>
        <dbReference type="ChEBI" id="CHEBI:58349"/>
        <dbReference type="ChEBI" id="CHEBI:456216"/>
        <dbReference type="EC" id="2.7.1.23"/>
    </reaction>
</comment>
<dbReference type="Pfam" id="PF01513">
    <property type="entry name" value="NAD_kinase"/>
    <property type="match status" value="1"/>
</dbReference>
<dbReference type="InterPro" id="IPR016064">
    <property type="entry name" value="NAD/diacylglycerol_kinase_sf"/>
</dbReference>
<evidence type="ECO:0000313" key="7">
    <source>
        <dbReference type="EMBL" id="MBC6680691.1"/>
    </source>
</evidence>
<sequence>MRIVTIFTNGTSVSEKEKENLIKTFEKNGFAVRENCSPDSELLVCVGGDGAFLRAVHTYHFPPIPIVGVNTGHLGFFQEISPDDPQELERFIQEYKEGRYTLQPLNTVQAVVTTKAGNQMVHRGLNEIVIRGSHSYSVHLNIAIGNSPIEKFSGDGILVATSAGSTAYNYSLGGSIVDPRIKLLQVTPIAPMNTTAYRSFTSSILLPSELSLGIVPEMAPGKSEQLILLNDGIEHTYTDVKEIKIEFSETIINLLRFESYDFWDKVKTKFL</sequence>
<dbReference type="HAMAP" id="MF_00361">
    <property type="entry name" value="NAD_kinase"/>
    <property type="match status" value="1"/>
</dbReference>
<evidence type="ECO:0000256" key="5">
    <source>
        <dbReference type="ARBA" id="ARBA00047925"/>
    </source>
</evidence>
<comment type="caution">
    <text evidence="7">The sequence shown here is derived from an EMBL/GenBank/DDBJ whole genome shotgun (WGS) entry which is preliminary data.</text>
</comment>
<dbReference type="PANTHER" id="PTHR20275">
    <property type="entry name" value="NAD KINASE"/>
    <property type="match status" value="1"/>
</dbReference>
<dbReference type="GO" id="GO:0051287">
    <property type="term" value="F:NAD binding"/>
    <property type="evidence" value="ECO:0007669"/>
    <property type="project" value="UniProtKB-ARBA"/>
</dbReference>
<comment type="function">
    <text evidence="6">Involved in the regulation of the intracellular balance of NAD and NADP, and is a key enzyme in the biosynthesis of NADP. Catalyzes specifically the phosphorylation on 2'-hydroxyl of the adenosine moiety of NAD to yield NADP.</text>
</comment>
<keyword evidence="1 6" id="KW-0808">Transferase</keyword>
<keyword evidence="6" id="KW-0547">Nucleotide-binding</keyword>
<feature type="active site" description="Proton acceptor" evidence="6">
    <location>
        <position position="49"/>
    </location>
</feature>
<dbReference type="PANTHER" id="PTHR20275:SF0">
    <property type="entry name" value="NAD KINASE"/>
    <property type="match status" value="1"/>
</dbReference>
<feature type="binding site" evidence="6">
    <location>
        <position position="190"/>
    </location>
    <ligand>
        <name>NAD(+)</name>
        <dbReference type="ChEBI" id="CHEBI:57540"/>
    </ligand>
</feature>
<feature type="binding site" evidence="6">
    <location>
        <position position="163"/>
    </location>
    <ligand>
        <name>NAD(+)</name>
        <dbReference type="ChEBI" id="CHEBI:57540"/>
    </ligand>
</feature>
<dbReference type="InterPro" id="IPR017437">
    <property type="entry name" value="ATP-NAD_kinase_PpnK-typ_C"/>
</dbReference>
<dbReference type="GO" id="GO:0005524">
    <property type="term" value="F:ATP binding"/>
    <property type="evidence" value="ECO:0007669"/>
    <property type="project" value="UniProtKB-KW"/>
</dbReference>
<dbReference type="GO" id="GO:0005737">
    <property type="term" value="C:cytoplasm"/>
    <property type="evidence" value="ECO:0007669"/>
    <property type="project" value="UniProtKB-SubCell"/>
</dbReference>
<dbReference type="SUPFAM" id="SSF111331">
    <property type="entry name" value="NAD kinase/diacylglycerol kinase-like"/>
    <property type="match status" value="1"/>
</dbReference>
<keyword evidence="4 6" id="KW-0520">NAD</keyword>
<dbReference type="GO" id="GO:0046872">
    <property type="term" value="F:metal ion binding"/>
    <property type="evidence" value="ECO:0007669"/>
    <property type="project" value="UniProtKB-UniRule"/>
</dbReference>
<comment type="similarity">
    <text evidence="6">Belongs to the NAD kinase family.</text>
</comment>
<organism evidence="7 8">
    <name type="scientific">Zhenpiania hominis</name>
    <dbReference type="NCBI Taxonomy" id="2763644"/>
    <lineage>
        <taxon>Bacteria</taxon>
        <taxon>Bacillati</taxon>
        <taxon>Bacillota</taxon>
        <taxon>Clostridia</taxon>
        <taxon>Peptostreptococcales</taxon>
        <taxon>Anaerovoracaceae</taxon>
        <taxon>Zhenpiania</taxon>
    </lineage>
</organism>